<proteinExistence type="predicted"/>
<gene>
    <name evidence="1" type="ORF">DWB77_07450</name>
</gene>
<dbReference type="EMBL" id="CP032698">
    <property type="protein sequence ID" value="AYG85233.1"/>
    <property type="molecule type" value="Genomic_DNA"/>
</dbReference>
<organism evidence="1 2">
    <name type="scientific">Streptomyces hundungensis</name>
    <dbReference type="NCBI Taxonomy" id="1077946"/>
    <lineage>
        <taxon>Bacteria</taxon>
        <taxon>Bacillati</taxon>
        <taxon>Actinomycetota</taxon>
        <taxon>Actinomycetes</taxon>
        <taxon>Kitasatosporales</taxon>
        <taxon>Streptomycetaceae</taxon>
        <taxon>Streptomyces</taxon>
    </lineage>
</organism>
<dbReference type="Proteomes" id="UP000271554">
    <property type="component" value="Chromosome"/>
</dbReference>
<sequence length="144" mass="16239">MDFKIPVSRGPRGGGRLLREREVYLQLTQQGYSNREAGRIVGIHSRTGKRWRNGWHSPPTGKPKPPITVEALASEPSRYLREAHPHRRPAAGECVRPAGRLARVQSSRAKDYVGEFNAALAPWRREPAVREFVQRARRELGVAA</sequence>
<dbReference type="OrthoDB" id="9803231at2"/>
<name>A0A387HQW8_9ACTN</name>
<evidence type="ECO:0000313" key="2">
    <source>
        <dbReference type="Proteomes" id="UP000271554"/>
    </source>
</evidence>
<dbReference type="AlphaFoldDB" id="A0A387HQW8"/>
<dbReference type="RefSeq" id="WP_120727069.1">
    <property type="nucleotide sequence ID" value="NZ_CP032698.1"/>
</dbReference>
<dbReference type="KEGG" id="shun:DWB77_07450"/>
<accession>A0A387HQW8</accession>
<protein>
    <submittedName>
        <fullName evidence="1">Uncharacterized protein</fullName>
    </submittedName>
</protein>
<evidence type="ECO:0000313" key="1">
    <source>
        <dbReference type="EMBL" id="AYG85233.1"/>
    </source>
</evidence>
<keyword evidence="2" id="KW-1185">Reference proteome</keyword>
<reference evidence="1 2" key="1">
    <citation type="submission" date="2018-10" db="EMBL/GenBank/DDBJ databases">
        <title>Relationship between Morphology and Antimicrobial Activity in Streptomyces.</title>
        <authorList>
            <person name="Kang H.J."/>
            <person name="Kim S.B."/>
        </authorList>
    </citation>
    <scope>NUCLEOTIDE SEQUENCE [LARGE SCALE GENOMIC DNA]</scope>
    <source>
        <strain evidence="1 2">BH38</strain>
    </source>
</reference>